<evidence type="ECO:0000256" key="3">
    <source>
        <dbReference type="ARBA" id="ARBA00022519"/>
    </source>
</evidence>
<evidence type="ECO:0000256" key="10">
    <source>
        <dbReference type="ARBA" id="ARBA00023027"/>
    </source>
</evidence>
<evidence type="ECO:0000256" key="15">
    <source>
        <dbReference type="ARBA" id="ARBA00023201"/>
    </source>
</evidence>
<keyword evidence="1 16" id="KW-0813">Transport</keyword>
<evidence type="ECO:0000256" key="11">
    <source>
        <dbReference type="ARBA" id="ARBA00023053"/>
    </source>
</evidence>
<comment type="function">
    <text evidence="16">NQR complex catalyzes the reduction of ubiquinone-1 to ubiquinol by two successive reactions, coupled with the transport of Na(+) ions from the cytoplasm to the periplasm. NqrA to NqrE are probably involved in the second step, the conversion of ubisemiquinone to ubiquinol.</text>
</comment>
<evidence type="ECO:0000256" key="17">
    <source>
        <dbReference type="PIRNR" id="PIRNR009437"/>
    </source>
</evidence>
<keyword evidence="5 16" id="KW-0285">Flavoprotein</keyword>
<evidence type="ECO:0000256" key="12">
    <source>
        <dbReference type="ARBA" id="ARBA00023065"/>
    </source>
</evidence>
<keyword evidence="7 16" id="KW-0812">Transmembrane</keyword>
<keyword evidence="4 16" id="KW-0597">Phosphoprotein</keyword>
<keyword evidence="9 16" id="KW-1133">Transmembrane helix</keyword>
<comment type="caution">
    <text evidence="16">Lacks conserved residue(s) required for the propagation of feature annotation.</text>
</comment>
<dbReference type="PIRSF" id="PIRSF009437">
    <property type="entry name" value="NQR-1_subunit_C"/>
    <property type="match status" value="1"/>
</dbReference>
<evidence type="ECO:0000256" key="13">
    <source>
        <dbReference type="ARBA" id="ARBA00023075"/>
    </source>
</evidence>
<keyword evidence="14 16" id="KW-0472">Membrane</keyword>
<keyword evidence="12 16" id="KW-0406">Ion transport</keyword>
<dbReference type="InterPro" id="IPR007329">
    <property type="entry name" value="FMN-bd"/>
</dbReference>
<keyword evidence="2 16" id="KW-1003">Cell membrane</keyword>
<evidence type="ECO:0000256" key="5">
    <source>
        <dbReference type="ARBA" id="ARBA00022630"/>
    </source>
</evidence>
<dbReference type="Pfam" id="PF04205">
    <property type="entry name" value="FMN_bind"/>
    <property type="match status" value="1"/>
</dbReference>
<evidence type="ECO:0000256" key="1">
    <source>
        <dbReference type="ARBA" id="ARBA00022448"/>
    </source>
</evidence>
<organism evidence="19 20">
    <name type="scientific">Candidatus Providencia siddallii</name>
    <dbReference type="NCBI Taxonomy" id="1715285"/>
    <lineage>
        <taxon>Bacteria</taxon>
        <taxon>Pseudomonadati</taxon>
        <taxon>Pseudomonadota</taxon>
        <taxon>Gammaproteobacteria</taxon>
        <taxon>Enterobacterales</taxon>
        <taxon>Morganellaceae</taxon>
        <taxon>Providencia</taxon>
    </lineage>
</organism>
<keyword evidence="19" id="KW-0560">Oxidoreductase</keyword>
<dbReference type="GO" id="GO:0006814">
    <property type="term" value="P:sodium ion transport"/>
    <property type="evidence" value="ECO:0007669"/>
    <property type="project" value="UniProtKB-UniRule"/>
</dbReference>
<keyword evidence="15 16" id="KW-0739">Sodium transport</keyword>
<keyword evidence="3" id="KW-0997">Cell inner membrane</keyword>
<name>A0A0M6W719_9GAMM</name>
<dbReference type="GO" id="GO:0010181">
    <property type="term" value="F:FMN binding"/>
    <property type="evidence" value="ECO:0007669"/>
    <property type="project" value="UniProtKB-UniRule"/>
</dbReference>
<evidence type="ECO:0000256" key="4">
    <source>
        <dbReference type="ARBA" id="ARBA00022553"/>
    </source>
</evidence>
<comment type="subcellular location">
    <subcellularLocation>
        <location evidence="16">Cell membrane</location>
        <topology evidence="16">Single-pass membrane protein</topology>
    </subcellularLocation>
</comment>
<evidence type="ECO:0000259" key="18">
    <source>
        <dbReference type="SMART" id="SM00900"/>
    </source>
</evidence>
<evidence type="ECO:0000256" key="8">
    <source>
        <dbReference type="ARBA" id="ARBA00022967"/>
    </source>
</evidence>
<keyword evidence="13 16" id="KW-0830">Ubiquinone</keyword>
<comment type="subunit">
    <text evidence="16 17">Composed of six subunits; NqrA, NqrB, NqrC, NqrD, NqrE and NqrF.</text>
</comment>
<comment type="catalytic activity">
    <reaction evidence="16 17">
        <text>a ubiquinone + n Na(+)(in) + NADH + H(+) = a ubiquinol + n Na(+)(out) + NAD(+)</text>
        <dbReference type="Rhea" id="RHEA:47748"/>
        <dbReference type="Rhea" id="RHEA-COMP:9565"/>
        <dbReference type="Rhea" id="RHEA-COMP:9566"/>
        <dbReference type="ChEBI" id="CHEBI:15378"/>
        <dbReference type="ChEBI" id="CHEBI:16389"/>
        <dbReference type="ChEBI" id="CHEBI:17976"/>
        <dbReference type="ChEBI" id="CHEBI:29101"/>
        <dbReference type="ChEBI" id="CHEBI:57540"/>
        <dbReference type="ChEBI" id="CHEBI:57945"/>
        <dbReference type="EC" id="7.2.1.1"/>
    </reaction>
</comment>
<comment type="similarity">
    <text evidence="16 17">Belongs to the NqrC family.</text>
</comment>
<dbReference type="NCBIfam" id="NF003746">
    <property type="entry name" value="PRK05346.1-1"/>
    <property type="match status" value="1"/>
</dbReference>
<dbReference type="NCBIfam" id="TIGR01938">
    <property type="entry name" value="nqrC"/>
    <property type="match status" value="1"/>
</dbReference>
<dbReference type="EMBL" id="CVRF01000002">
    <property type="protein sequence ID" value="CRK85694.1"/>
    <property type="molecule type" value="Genomic_DNA"/>
</dbReference>
<protein>
    <recommendedName>
        <fullName evidence="16 17">Na(+)-translocating NADH-quinone reductase subunit C</fullName>
        <shortName evidence="16 17">Na(+)-NQR subunit C</shortName>
        <shortName evidence="16 17">Na(+)-translocating NQR subunit C</shortName>
        <ecNumber evidence="16 17">7.2.1.1</ecNumber>
    </recommendedName>
    <alternativeName>
        <fullName evidence="16 17">NQR complex subunit C</fullName>
    </alternativeName>
    <alternativeName>
        <fullName evidence="16 17">NQR-1 subunit C</fullName>
    </alternativeName>
</protein>
<evidence type="ECO:0000256" key="2">
    <source>
        <dbReference type="ARBA" id="ARBA00022475"/>
    </source>
</evidence>
<evidence type="ECO:0000256" key="6">
    <source>
        <dbReference type="ARBA" id="ARBA00022643"/>
    </source>
</evidence>
<sequence>MFNIKKQNNNTMRILLIVFLVCLICSAMVASVAIGLKSKQNEQIKLDTQRNILIVAGLSQSKITSNKIQELYNKYIEKRILNLKTNKLYNNISENYDMKNKINKNETDTSLSSEEDYAKIYNRPNNIEIYLVKNNFGKISQIILPIYGSGLWSIMYAFISIDRDAITSRGITFYSHGETPGLGGEIDNTNWKKQWAGKKLFNEKGDIIIKITNRGIINSDHNVDGLSGATLTSNGIQNMFNFWLGDKGFGPFLKKIREEHLNNDQLKRNKINNN</sequence>
<dbReference type="AlphaFoldDB" id="A0A0M6W719"/>
<dbReference type="GO" id="GO:0005886">
    <property type="term" value="C:plasma membrane"/>
    <property type="evidence" value="ECO:0007669"/>
    <property type="project" value="UniProtKB-SubCell"/>
</dbReference>
<keyword evidence="11 16" id="KW-0915">Sodium</keyword>
<proteinExistence type="inferred from homology"/>
<dbReference type="PANTHER" id="PTHR37838">
    <property type="entry name" value="NA(+)-TRANSLOCATING NADH-QUINONE REDUCTASE SUBUNIT C"/>
    <property type="match status" value="1"/>
</dbReference>
<keyword evidence="10 16" id="KW-0520">NAD</keyword>
<evidence type="ECO:0000256" key="16">
    <source>
        <dbReference type="HAMAP-Rule" id="MF_00427"/>
    </source>
</evidence>
<dbReference type="InterPro" id="IPR010204">
    <property type="entry name" value="NqrC"/>
</dbReference>
<gene>
    <name evidence="16 19" type="primary">nqrC</name>
    <name evidence="19" type="ORF">SOFFGTOCOR_0265</name>
</gene>
<evidence type="ECO:0000313" key="20">
    <source>
        <dbReference type="Proteomes" id="UP000242301"/>
    </source>
</evidence>
<dbReference type="PANTHER" id="PTHR37838:SF1">
    <property type="entry name" value="NA(+)-TRANSLOCATING NADH-QUINONE REDUCTASE SUBUNIT C"/>
    <property type="match status" value="1"/>
</dbReference>
<comment type="cofactor">
    <cofactor evidence="16 17">
        <name>FMN</name>
        <dbReference type="ChEBI" id="CHEBI:58210"/>
    </cofactor>
</comment>
<evidence type="ECO:0000256" key="14">
    <source>
        <dbReference type="ARBA" id="ARBA00023136"/>
    </source>
</evidence>
<keyword evidence="20" id="KW-1185">Reference proteome</keyword>
<dbReference type="GO" id="GO:0016655">
    <property type="term" value="F:oxidoreductase activity, acting on NAD(P)H, quinone or similar compound as acceptor"/>
    <property type="evidence" value="ECO:0007669"/>
    <property type="project" value="UniProtKB-UniRule"/>
</dbReference>
<dbReference type="NCBIfam" id="NF003749">
    <property type="entry name" value="PRK05346.1-5"/>
    <property type="match status" value="1"/>
</dbReference>
<dbReference type="SMART" id="SM00900">
    <property type="entry name" value="FMN_bind"/>
    <property type="match status" value="1"/>
</dbReference>
<evidence type="ECO:0000256" key="7">
    <source>
        <dbReference type="ARBA" id="ARBA00022692"/>
    </source>
</evidence>
<dbReference type="Proteomes" id="UP000242301">
    <property type="component" value="Unassembled WGS sequence"/>
</dbReference>
<keyword evidence="6 16" id="KW-0288">FMN</keyword>
<dbReference type="EC" id="7.2.1.1" evidence="16 17"/>
<dbReference type="STRING" id="1715285.SOFFGTOCOR_0265"/>
<reference evidence="20" key="1">
    <citation type="submission" date="2015-05" db="EMBL/GenBank/DDBJ databases">
        <authorList>
            <person name="Manzano-Marin A."/>
        </authorList>
    </citation>
    <scope>NUCLEOTIDE SEQUENCE [LARGE SCALE GENOMIC DNA]</scope>
    <source>
        <strain evidence="20">officinalis</strain>
    </source>
</reference>
<evidence type="ECO:0000313" key="19">
    <source>
        <dbReference type="EMBL" id="CRK85694.1"/>
    </source>
</evidence>
<evidence type="ECO:0000256" key="9">
    <source>
        <dbReference type="ARBA" id="ARBA00022989"/>
    </source>
</evidence>
<feature type="domain" description="FMN-binding" evidence="18">
    <location>
        <begin position="150"/>
        <end position="247"/>
    </location>
</feature>
<accession>A0A0M6W719</accession>
<dbReference type="HAMAP" id="MF_00427">
    <property type="entry name" value="NqrC"/>
    <property type="match status" value="1"/>
</dbReference>
<keyword evidence="8 16" id="KW-1278">Translocase</keyword>
<feature type="modified residue" description="FMN phosphoryl threonine" evidence="16">
    <location>
        <position position="230"/>
    </location>
</feature>